<dbReference type="AlphaFoldDB" id="A0AAV9SPX6"/>
<organism evidence="1 2">
    <name type="scientific">Crenichthys baileyi</name>
    <name type="common">White River springfish</name>
    <dbReference type="NCBI Taxonomy" id="28760"/>
    <lineage>
        <taxon>Eukaryota</taxon>
        <taxon>Metazoa</taxon>
        <taxon>Chordata</taxon>
        <taxon>Craniata</taxon>
        <taxon>Vertebrata</taxon>
        <taxon>Euteleostomi</taxon>
        <taxon>Actinopterygii</taxon>
        <taxon>Neopterygii</taxon>
        <taxon>Teleostei</taxon>
        <taxon>Neoteleostei</taxon>
        <taxon>Acanthomorphata</taxon>
        <taxon>Ovalentaria</taxon>
        <taxon>Atherinomorphae</taxon>
        <taxon>Cyprinodontiformes</taxon>
        <taxon>Goodeidae</taxon>
        <taxon>Crenichthys</taxon>
    </lineage>
</organism>
<reference evidence="1 2" key="1">
    <citation type="submission" date="2021-06" db="EMBL/GenBank/DDBJ databases">
        <authorList>
            <person name="Palmer J.M."/>
        </authorList>
    </citation>
    <scope>NUCLEOTIDE SEQUENCE [LARGE SCALE GENOMIC DNA]</scope>
    <source>
        <strain evidence="1 2">MEX-2019</strain>
        <tissue evidence="1">Muscle</tissue>
    </source>
</reference>
<keyword evidence="2" id="KW-1185">Reference proteome</keyword>
<dbReference type="Proteomes" id="UP001311232">
    <property type="component" value="Unassembled WGS sequence"/>
</dbReference>
<sequence>MDTHSSICDPEVGEGILYRHGGTIQLNHVKEEEAAVPVWFPVRGTSQQEGFHFHQARWVTGTQVSTELFQAQGLRKVPPAGDEEPHFSELKIECEVFLDPLELFVQEYTAAVAAFSSQGVLQQSPTKVPVMSPLPSAVSPQVARTGPIKAGGLVFVLDHSWWTQPMRDAIDQPTLRTHHFSLESWRLQSSAQLKQGGQWRSVLLGVCAGSATGL</sequence>
<gene>
    <name evidence="1" type="ORF">CRENBAI_015092</name>
</gene>
<proteinExistence type="predicted"/>
<dbReference type="EMBL" id="JAHHUM010000032">
    <property type="protein sequence ID" value="KAK5623390.1"/>
    <property type="molecule type" value="Genomic_DNA"/>
</dbReference>
<name>A0AAV9SPX6_9TELE</name>
<comment type="caution">
    <text evidence="1">The sequence shown here is derived from an EMBL/GenBank/DDBJ whole genome shotgun (WGS) entry which is preliminary data.</text>
</comment>
<protein>
    <submittedName>
        <fullName evidence="1">Uncharacterized protein</fullName>
    </submittedName>
</protein>
<evidence type="ECO:0000313" key="2">
    <source>
        <dbReference type="Proteomes" id="UP001311232"/>
    </source>
</evidence>
<accession>A0AAV9SPX6</accession>
<evidence type="ECO:0000313" key="1">
    <source>
        <dbReference type="EMBL" id="KAK5623390.1"/>
    </source>
</evidence>